<name>A0ABP6GJU9_9ACTN</name>
<dbReference type="Proteomes" id="UP001501842">
    <property type="component" value="Unassembled WGS sequence"/>
</dbReference>
<dbReference type="RefSeq" id="WP_344450368.1">
    <property type="nucleotide sequence ID" value="NZ_BAAATZ010000007.1"/>
</dbReference>
<evidence type="ECO:0000313" key="2">
    <source>
        <dbReference type="EMBL" id="GAA2724942.1"/>
    </source>
</evidence>
<dbReference type="EMBL" id="BAAATZ010000007">
    <property type="protein sequence ID" value="GAA2724942.1"/>
    <property type="molecule type" value="Genomic_DNA"/>
</dbReference>
<evidence type="ECO:0000313" key="3">
    <source>
        <dbReference type="Proteomes" id="UP001501842"/>
    </source>
</evidence>
<organism evidence="2 3">
    <name type="scientific">Actinocorallia aurantiaca</name>
    <dbReference type="NCBI Taxonomy" id="46204"/>
    <lineage>
        <taxon>Bacteria</taxon>
        <taxon>Bacillati</taxon>
        <taxon>Actinomycetota</taxon>
        <taxon>Actinomycetes</taxon>
        <taxon>Streptosporangiales</taxon>
        <taxon>Thermomonosporaceae</taxon>
        <taxon>Actinocorallia</taxon>
    </lineage>
</organism>
<gene>
    <name evidence="2" type="ORF">GCM10010439_23810</name>
</gene>
<sequence>MLSTVTRMPSQEAASEKTAERFTADGRRYLTGDAGNKGEQGFFRRLVCC</sequence>
<comment type="caution">
    <text evidence="2">The sequence shown here is derived from an EMBL/GenBank/DDBJ whole genome shotgun (WGS) entry which is preliminary data.</text>
</comment>
<feature type="region of interest" description="Disordered" evidence="1">
    <location>
        <begin position="1"/>
        <end position="20"/>
    </location>
</feature>
<keyword evidence="3" id="KW-1185">Reference proteome</keyword>
<reference evidence="3" key="1">
    <citation type="journal article" date="2019" name="Int. J. Syst. Evol. Microbiol.">
        <title>The Global Catalogue of Microorganisms (GCM) 10K type strain sequencing project: providing services to taxonomists for standard genome sequencing and annotation.</title>
        <authorList>
            <consortium name="The Broad Institute Genomics Platform"/>
            <consortium name="The Broad Institute Genome Sequencing Center for Infectious Disease"/>
            <person name="Wu L."/>
            <person name="Ma J."/>
        </authorList>
    </citation>
    <scope>NUCLEOTIDE SEQUENCE [LARGE SCALE GENOMIC DNA]</scope>
    <source>
        <strain evidence="3">JCM 8201</strain>
    </source>
</reference>
<protein>
    <submittedName>
        <fullName evidence="2">Uncharacterized protein</fullName>
    </submittedName>
</protein>
<feature type="compositionally biased region" description="Polar residues" evidence="1">
    <location>
        <begin position="1"/>
        <end position="13"/>
    </location>
</feature>
<evidence type="ECO:0000256" key="1">
    <source>
        <dbReference type="SAM" id="MobiDB-lite"/>
    </source>
</evidence>
<accession>A0ABP6GJU9</accession>
<proteinExistence type="predicted"/>